<evidence type="ECO:0000256" key="4">
    <source>
        <dbReference type="ARBA" id="ARBA00023136"/>
    </source>
</evidence>
<evidence type="ECO:0000313" key="6">
    <source>
        <dbReference type="EMBL" id="RKP08452.1"/>
    </source>
</evidence>
<reference evidence="7" key="1">
    <citation type="journal article" date="2018" name="Nat. Microbiol.">
        <title>Leveraging single-cell genomics to expand the fungal tree of life.</title>
        <authorList>
            <person name="Ahrendt S.R."/>
            <person name="Quandt C.A."/>
            <person name="Ciobanu D."/>
            <person name="Clum A."/>
            <person name="Salamov A."/>
            <person name="Andreopoulos B."/>
            <person name="Cheng J.F."/>
            <person name="Woyke T."/>
            <person name="Pelin A."/>
            <person name="Henrissat B."/>
            <person name="Reynolds N.K."/>
            <person name="Benny G.L."/>
            <person name="Smith M.E."/>
            <person name="James T.Y."/>
            <person name="Grigoriev I.V."/>
        </authorList>
    </citation>
    <scope>NUCLEOTIDE SEQUENCE [LARGE SCALE GENOMIC DNA]</scope>
    <source>
        <strain evidence="7">RSA 1356</strain>
    </source>
</reference>
<dbReference type="PANTHER" id="PTHR21576:SF158">
    <property type="entry name" value="RIBOSOMAL RNA-PROCESSING PROTEIN 12-LIKE CONSERVED DOMAIN-CONTAINING PROTEIN"/>
    <property type="match status" value="1"/>
</dbReference>
<sequence length="469" mass="50438">MDGLVWKRRRFVALLCGMLTMLVCGTMYAFPLFGPQLAERRGYTQLQINVVAASGSIGLSLASPFLGHFIDQTGPRRWCILAAVLLFFGYQGLAAIYAGQLLTDSYLLAAFCFLLVGAGSFSGYMVTLRTNASNWPRHQQGTAIGILLSLFALSGLVLSLLQSTLFVGSSVDRDSTHHYLVFLAIVCACGNVIASAWMQRLPIDRASVATDMHADDHLDVNIAATEQHREHDTTASNSAGNLTLRELLRDTSYSGLIIAGSLLNGSCQMYIANVGTIVQLLYNGSLEKQPDTPPPDSAQLQHAIGIHVATIGATNATTRLLVGFISDYLMRSHQLNRCWLLLATAIWLISAQLLAYSVQDPLTLVAVSAMVGVGLGSAATLAPAITNERWGSSQFARNWGLMFWGITAVTTALGSMFGALFDARRSLPGGCIGSQCYRNAFLITAAGCTLGMLALGTHLTFRRGTRHHA</sequence>
<feature type="transmembrane region" description="Helical" evidence="5">
    <location>
        <begin position="338"/>
        <end position="358"/>
    </location>
</feature>
<dbReference type="PANTHER" id="PTHR21576">
    <property type="entry name" value="UNCHARACTERIZED NODULIN-LIKE PROTEIN"/>
    <property type="match status" value="1"/>
</dbReference>
<evidence type="ECO:0000256" key="3">
    <source>
        <dbReference type="ARBA" id="ARBA00022989"/>
    </source>
</evidence>
<keyword evidence="7" id="KW-1185">Reference proteome</keyword>
<dbReference type="Pfam" id="PF07690">
    <property type="entry name" value="MFS_1"/>
    <property type="match status" value="1"/>
</dbReference>
<keyword evidence="3 5" id="KW-1133">Transmembrane helix</keyword>
<feature type="transmembrane region" description="Helical" evidence="5">
    <location>
        <begin position="12"/>
        <end position="34"/>
    </location>
</feature>
<dbReference type="InterPro" id="IPR036259">
    <property type="entry name" value="MFS_trans_sf"/>
</dbReference>
<evidence type="ECO:0000256" key="2">
    <source>
        <dbReference type="ARBA" id="ARBA00022692"/>
    </source>
</evidence>
<gene>
    <name evidence="6" type="ORF">THASP1DRAFT_15662</name>
</gene>
<dbReference type="GO" id="GO:0000329">
    <property type="term" value="C:fungal-type vacuole membrane"/>
    <property type="evidence" value="ECO:0007669"/>
    <property type="project" value="TreeGrafter"/>
</dbReference>
<protein>
    <submittedName>
        <fullName evidence="6">Major facilitator superfamily domain-containing protein</fullName>
    </submittedName>
</protein>
<evidence type="ECO:0000313" key="7">
    <source>
        <dbReference type="Proteomes" id="UP000271241"/>
    </source>
</evidence>
<feature type="transmembrane region" description="Helical" evidence="5">
    <location>
        <begin position="364"/>
        <end position="386"/>
    </location>
</feature>
<feature type="transmembrane region" description="Helical" evidence="5">
    <location>
        <begin position="146"/>
        <end position="167"/>
    </location>
</feature>
<feature type="transmembrane region" description="Helical" evidence="5">
    <location>
        <begin position="179"/>
        <end position="198"/>
    </location>
</feature>
<accession>A0A4P9XRA1</accession>
<dbReference type="Proteomes" id="UP000271241">
    <property type="component" value="Unassembled WGS sequence"/>
</dbReference>
<feature type="transmembrane region" description="Helical" evidence="5">
    <location>
        <begin position="398"/>
        <end position="421"/>
    </location>
</feature>
<dbReference type="InterPro" id="IPR011701">
    <property type="entry name" value="MFS"/>
</dbReference>
<name>A0A4P9XRA1_9FUNG</name>
<comment type="subcellular location">
    <subcellularLocation>
        <location evidence="1">Membrane</location>
        <topology evidence="1">Multi-pass membrane protein</topology>
    </subcellularLocation>
</comment>
<feature type="transmembrane region" description="Helical" evidence="5">
    <location>
        <begin position="78"/>
        <end position="99"/>
    </location>
</feature>
<dbReference type="Gene3D" id="1.20.1250.20">
    <property type="entry name" value="MFS general substrate transporter like domains"/>
    <property type="match status" value="2"/>
</dbReference>
<dbReference type="EMBL" id="KZ992602">
    <property type="protein sequence ID" value="RKP08452.1"/>
    <property type="molecule type" value="Genomic_DNA"/>
</dbReference>
<feature type="transmembrane region" description="Helical" evidence="5">
    <location>
        <begin position="105"/>
        <end position="126"/>
    </location>
</feature>
<feature type="transmembrane region" description="Helical" evidence="5">
    <location>
        <begin position="441"/>
        <end position="461"/>
    </location>
</feature>
<organism evidence="6 7">
    <name type="scientific">Thamnocephalis sphaerospora</name>
    <dbReference type="NCBI Taxonomy" id="78915"/>
    <lineage>
        <taxon>Eukaryota</taxon>
        <taxon>Fungi</taxon>
        <taxon>Fungi incertae sedis</taxon>
        <taxon>Zoopagomycota</taxon>
        <taxon>Zoopagomycotina</taxon>
        <taxon>Zoopagomycetes</taxon>
        <taxon>Zoopagales</taxon>
        <taxon>Sigmoideomycetaceae</taxon>
        <taxon>Thamnocephalis</taxon>
    </lineage>
</organism>
<dbReference type="AlphaFoldDB" id="A0A4P9XRA1"/>
<dbReference type="STRING" id="78915.A0A4P9XRA1"/>
<keyword evidence="2 5" id="KW-0812">Transmembrane</keyword>
<dbReference type="SUPFAM" id="SSF103473">
    <property type="entry name" value="MFS general substrate transporter"/>
    <property type="match status" value="1"/>
</dbReference>
<proteinExistence type="predicted"/>
<evidence type="ECO:0000256" key="1">
    <source>
        <dbReference type="ARBA" id="ARBA00004141"/>
    </source>
</evidence>
<dbReference type="OrthoDB" id="410267at2759"/>
<dbReference type="GO" id="GO:0022857">
    <property type="term" value="F:transmembrane transporter activity"/>
    <property type="evidence" value="ECO:0007669"/>
    <property type="project" value="InterPro"/>
</dbReference>
<keyword evidence="4 5" id="KW-0472">Membrane</keyword>
<feature type="transmembrane region" description="Helical" evidence="5">
    <location>
        <begin position="46"/>
        <end position="66"/>
    </location>
</feature>
<evidence type="ECO:0000256" key="5">
    <source>
        <dbReference type="SAM" id="Phobius"/>
    </source>
</evidence>